<evidence type="ECO:0000313" key="8">
    <source>
        <dbReference type="Proteomes" id="UP000604898"/>
    </source>
</evidence>
<evidence type="ECO:0000259" key="6">
    <source>
        <dbReference type="SMART" id="SM01144"/>
    </source>
</evidence>
<dbReference type="EC" id="2.5.1.25" evidence="1"/>
<evidence type="ECO:0000256" key="2">
    <source>
        <dbReference type="ARBA" id="ARBA00022679"/>
    </source>
</evidence>
<keyword evidence="2" id="KW-0808">Transferase</keyword>
<keyword evidence="8" id="KW-1185">Reference proteome</keyword>
<accession>A0ABS1T2C1</accession>
<organism evidence="7 8">
    <name type="scientific">Shewanella schlegeliana</name>
    <dbReference type="NCBI Taxonomy" id="190308"/>
    <lineage>
        <taxon>Bacteria</taxon>
        <taxon>Pseudomonadati</taxon>
        <taxon>Pseudomonadota</taxon>
        <taxon>Gammaproteobacteria</taxon>
        <taxon>Alteromonadales</taxon>
        <taxon>Shewanellaceae</taxon>
        <taxon>Shewanella</taxon>
    </lineage>
</organism>
<dbReference type="RefSeq" id="WP_202722215.1">
    <property type="nucleotide sequence ID" value="NZ_BPEX01000027.1"/>
</dbReference>
<dbReference type="PANTHER" id="PTHR21392">
    <property type="entry name" value="TRNA-URIDINE AMINOCARBOXYPROPYLTRANSFERASE 2"/>
    <property type="match status" value="1"/>
</dbReference>
<evidence type="ECO:0000256" key="5">
    <source>
        <dbReference type="SAM" id="MobiDB-lite"/>
    </source>
</evidence>
<dbReference type="InterPro" id="IPR005636">
    <property type="entry name" value="DTW"/>
</dbReference>
<reference evidence="7 8" key="1">
    <citation type="submission" date="2021-01" db="EMBL/GenBank/DDBJ databases">
        <title>Genome sequence of Shewanella schlegeliana JCM 11561.</title>
        <authorList>
            <person name="Zhang H."/>
            <person name="Li C."/>
        </authorList>
    </citation>
    <scope>NUCLEOTIDE SEQUENCE [LARGE SCALE GENOMIC DNA]</scope>
    <source>
        <strain evidence="7 8">JCM 11561</strain>
    </source>
</reference>
<feature type="region of interest" description="Disordered" evidence="5">
    <location>
        <begin position="226"/>
        <end position="253"/>
    </location>
</feature>
<dbReference type="PANTHER" id="PTHR21392:SF1">
    <property type="entry name" value="TRNA-URIDINE AMINOCARBOXYPROPYLTRANSFERASE"/>
    <property type="match status" value="1"/>
</dbReference>
<sequence length="253" mass="28671">MTLPKHAVHRLYEYRKAISSRPFTARGKNVIRCQSCLLAEKLCTCSYRMHNKSHLAFMLIMYDDEVLKPSNSGRLIADIVPDTHAFIWSRNEPNRKMLEIINDPRYQAYVIFPSEYAVEGQAVVERIEPTMIAPGKTPLLILLDGSWREAIKMFRKSEYLHGLPLFSFSPETTASYALRKGARDFQLGTAEVAALALAAAGEPKSAEVLQAWFALFVESSLHGRSRNNREQSALQQRRQDYMEACQRASDNGG</sequence>
<dbReference type="SMART" id="SM01144">
    <property type="entry name" value="DTW"/>
    <property type="match status" value="1"/>
</dbReference>
<evidence type="ECO:0000256" key="4">
    <source>
        <dbReference type="ARBA" id="ARBA00022694"/>
    </source>
</evidence>
<proteinExistence type="predicted"/>
<evidence type="ECO:0000256" key="3">
    <source>
        <dbReference type="ARBA" id="ARBA00022691"/>
    </source>
</evidence>
<keyword evidence="4" id="KW-0819">tRNA processing</keyword>
<evidence type="ECO:0000256" key="1">
    <source>
        <dbReference type="ARBA" id="ARBA00012386"/>
    </source>
</evidence>
<dbReference type="EMBL" id="JAESVD010000006">
    <property type="protein sequence ID" value="MBL4913967.1"/>
    <property type="molecule type" value="Genomic_DNA"/>
</dbReference>
<dbReference type="Pfam" id="PF03942">
    <property type="entry name" value="DTW"/>
    <property type="match status" value="1"/>
</dbReference>
<gene>
    <name evidence="7" type="ORF">JMA39_12660</name>
</gene>
<keyword evidence="3" id="KW-0949">S-adenosyl-L-methionine</keyword>
<dbReference type="InterPro" id="IPR039262">
    <property type="entry name" value="DTWD2/TAPT"/>
</dbReference>
<protein>
    <recommendedName>
        <fullName evidence="1">tRNA-uridine aminocarboxypropyltransferase</fullName>
        <ecNumber evidence="1">2.5.1.25</ecNumber>
    </recommendedName>
</protein>
<dbReference type="Proteomes" id="UP000604898">
    <property type="component" value="Unassembled WGS sequence"/>
</dbReference>
<feature type="domain" description="DTW" evidence="6">
    <location>
        <begin position="29"/>
        <end position="225"/>
    </location>
</feature>
<evidence type="ECO:0000313" key="7">
    <source>
        <dbReference type="EMBL" id="MBL4913967.1"/>
    </source>
</evidence>
<comment type="caution">
    <text evidence="7">The sequence shown here is derived from an EMBL/GenBank/DDBJ whole genome shotgun (WGS) entry which is preliminary data.</text>
</comment>
<name>A0ABS1T2C1_9GAMM</name>